<dbReference type="PANTHER" id="PTHR31064">
    <property type="entry name" value="POTASSIUM TRANSPORT PROTEIN DDB_G0292412-RELATED"/>
    <property type="match status" value="1"/>
</dbReference>
<evidence type="ECO:0000256" key="4">
    <source>
        <dbReference type="ARBA" id="ARBA00022692"/>
    </source>
</evidence>
<dbReference type="GO" id="GO:0005886">
    <property type="term" value="C:plasma membrane"/>
    <property type="evidence" value="ECO:0007669"/>
    <property type="project" value="TreeGrafter"/>
</dbReference>
<feature type="transmembrane region" description="Helical" evidence="8">
    <location>
        <begin position="114"/>
        <end position="134"/>
    </location>
</feature>
<protein>
    <submittedName>
        <fullName evidence="9">Sodium transporter HKT1-like</fullName>
    </submittedName>
</protein>
<organism evidence="9">
    <name type="scientific">Tanacetum cinerariifolium</name>
    <name type="common">Dalmatian daisy</name>
    <name type="synonym">Chrysanthemum cinerariifolium</name>
    <dbReference type="NCBI Taxonomy" id="118510"/>
    <lineage>
        <taxon>Eukaryota</taxon>
        <taxon>Viridiplantae</taxon>
        <taxon>Streptophyta</taxon>
        <taxon>Embryophyta</taxon>
        <taxon>Tracheophyta</taxon>
        <taxon>Spermatophyta</taxon>
        <taxon>Magnoliopsida</taxon>
        <taxon>eudicotyledons</taxon>
        <taxon>Gunneridae</taxon>
        <taxon>Pentapetalae</taxon>
        <taxon>asterids</taxon>
        <taxon>campanulids</taxon>
        <taxon>Asterales</taxon>
        <taxon>Asteraceae</taxon>
        <taxon>Asteroideae</taxon>
        <taxon>Anthemideae</taxon>
        <taxon>Anthemidinae</taxon>
        <taxon>Tanacetum</taxon>
    </lineage>
</organism>
<dbReference type="EMBL" id="BKCJ010000132">
    <property type="protein sequence ID" value="GEU30158.1"/>
    <property type="molecule type" value="Genomic_DNA"/>
</dbReference>
<feature type="transmembrane region" description="Helical" evidence="8">
    <location>
        <begin position="80"/>
        <end position="102"/>
    </location>
</feature>
<evidence type="ECO:0000256" key="2">
    <source>
        <dbReference type="ARBA" id="ARBA00010864"/>
    </source>
</evidence>
<dbReference type="InterPro" id="IPR051143">
    <property type="entry name" value="TrkH_K-transport"/>
</dbReference>
<comment type="similarity">
    <text evidence="2">Belongs to the TrkH potassium transport family. HKT (TC 2.A.38.3) subfamily.</text>
</comment>
<sequence>MNKTELAILECGSNAKSEVFSCETVSTTDVNMEDLKFKSFNFLGLLVLFYLVFVQFLGVVSVLIYINVISSSKMILRRKGLHTLTFSIFTIVSTFANCGFVPTNENMLPFRKNTGLLLILIPQILLGSLSDMNVYQKLVGILFQTVNTRHTGESIVDLSTISAAVLVLFVVMMYLPPYTSFLPVAEESCEQGSKRDGSRSPQL</sequence>
<evidence type="ECO:0000256" key="5">
    <source>
        <dbReference type="ARBA" id="ARBA00022989"/>
    </source>
</evidence>
<evidence type="ECO:0000256" key="3">
    <source>
        <dbReference type="ARBA" id="ARBA00022448"/>
    </source>
</evidence>
<keyword evidence="4 8" id="KW-0812">Transmembrane</keyword>
<accession>A0A6L2IZP9</accession>
<keyword evidence="7 8" id="KW-0472">Membrane</keyword>
<comment type="caution">
    <text evidence="9">The sequence shown here is derived from an EMBL/GenBank/DDBJ whole genome shotgun (WGS) entry which is preliminary data.</text>
</comment>
<dbReference type="GO" id="GO:0030001">
    <property type="term" value="P:metal ion transport"/>
    <property type="evidence" value="ECO:0007669"/>
    <property type="project" value="UniProtKB-ARBA"/>
</dbReference>
<keyword evidence="6" id="KW-0406">Ion transport</keyword>
<feature type="transmembrane region" description="Helical" evidence="8">
    <location>
        <begin position="155"/>
        <end position="175"/>
    </location>
</feature>
<keyword evidence="3" id="KW-0813">Transport</keyword>
<gene>
    <name evidence="9" type="ORF">Tci_002136</name>
</gene>
<evidence type="ECO:0000313" key="9">
    <source>
        <dbReference type="EMBL" id="GEU30158.1"/>
    </source>
</evidence>
<name>A0A6L2IZP9_TANCI</name>
<reference evidence="9" key="1">
    <citation type="journal article" date="2019" name="Sci. Rep.">
        <title>Draft genome of Tanacetum cinerariifolium, the natural source of mosquito coil.</title>
        <authorList>
            <person name="Yamashiro T."/>
            <person name="Shiraishi A."/>
            <person name="Satake H."/>
            <person name="Nakayama K."/>
        </authorList>
    </citation>
    <scope>NUCLEOTIDE SEQUENCE</scope>
</reference>
<evidence type="ECO:0000256" key="1">
    <source>
        <dbReference type="ARBA" id="ARBA00004141"/>
    </source>
</evidence>
<evidence type="ECO:0000256" key="7">
    <source>
        <dbReference type="ARBA" id="ARBA00023136"/>
    </source>
</evidence>
<proteinExistence type="inferred from homology"/>
<dbReference type="Pfam" id="PF02386">
    <property type="entry name" value="TrkH"/>
    <property type="match status" value="1"/>
</dbReference>
<dbReference type="GO" id="GO:0008324">
    <property type="term" value="F:monoatomic cation transmembrane transporter activity"/>
    <property type="evidence" value="ECO:0007669"/>
    <property type="project" value="InterPro"/>
</dbReference>
<keyword evidence="5 8" id="KW-1133">Transmembrane helix</keyword>
<comment type="subcellular location">
    <subcellularLocation>
        <location evidence="1">Membrane</location>
        <topology evidence="1">Multi-pass membrane protein</topology>
    </subcellularLocation>
</comment>
<dbReference type="AlphaFoldDB" id="A0A6L2IZP9"/>
<dbReference type="InterPro" id="IPR003445">
    <property type="entry name" value="Cat_transpt"/>
</dbReference>
<dbReference type="PANTHER" id="PTHR31064:SF38">
    <property type="entry name" value="CATION TRANSPORTER HKT1_4-RELATED"/>
    <property type="match status" value="1"/>
</dbReference>
<evidence type="ECO:0000256" key="8">
    <source>
        <dbReference type="SAM" id="Phobius"/>
    </source>
</evidence>
<evidence type="ECO:0000256" key="6">
    <source>
        <dbReference type="ARBA" id="ARBA00023065"/>
    </source>
</evidence>
<feature type="transmembrane region" description="Helical" evidence="8">
    <location>
        <begin position="42"/>
        <end position="68"/>
    </location>
</feature>